<reference evidence="3 4" key="1">
    <citation type="submission" date="2019-08" db="EMBL/GenBank/DDBJ databases">
        <authorList>
            <person name="Dong K."/>
        </authorList>
    </citation>
    <scope>NUCLEOTIDE SEQUENCE [LARGE SCALE GENOMIC DNA]</scope>
    <source>
        <strain evidence="3 4">JCM14558</strain>
    </source>
</reference>
<feature type="repeat" description="TPR" evidence="1">
    <location>
        <begin position="703"/>
        <end position="736"/>
    </location>
</feature>
<dbReference type="EMBL" id="VRSV01000001">
    <property type="protein sequence ID" value="TXK13080.1"/>
    <property type="molecule type" value="Genomic_DNA"/>
</dbReference>
<accession>A0A5C8I4M3</accession>
<dbReference type="InterPro" id="IPR019734">
    <property type="entry name" value="TPR_rpt"/>
</dbReference>
<dbReference type="SUPFAM" id="SSF47413">
    <property type="entry name" value="lambda repressor-like DNA-binding domains"/>
    <property type="match status" value="1"/>
</dbReference>
<organism evidence="3 4">
    <name type="scientific">Microbacterium hatanonis</name>
    <dbReference type="NCBI Taxonomy" id="404366"/>
    <lineage>
        <taxon>Bacteria</taxon>
        <taxon>Bacillati</taxon>
        <taxon>Actinomycetota</taxon>
        <taxon>Actinomycetes</taxon>
        <taxon>Micrococcales</taxon>
        <taxon>Microbacteriaceae</taxon>
        <taxon>Microbacterium</taxon>
    </lineage>
</organism>
<proteinExistence type="predicted"/>
<dbReference type="PANTHER" id="PTHR47691:SF3">
    <property type="entry name" value="HTH-TYPE TRANSCRIPTIONAL REGULATOR RV0890C-RELATED"/>
    <property type="match status" value="1"/>
</dbReference>
<dbReference type="PROSITE" id="PS50943">
    <property type="entry name" value="HTH_CROC1"/>
    <property type="match status" value="1"/>
</dbReference>
<dbReference type="GO" id="GO:0003677">
    <property type="term" value="F:DNA binding"/>
    <property type="evidence" value="ECO:0007669"/>
    <property type="project" value="InterPro"/>
</dbReference>
<keyword evidence="1" id="KW-0802">TPR repeat</keyword>
<evidence type="ECO:0000313" key="4">
    <source>
        <dbReference type="Proteomes" id="UP000321034"/>
    </source>
</evidence>
<dbReference type="InterPro" id="IPR027417">
    <property type="entry name" value="P-loop_NTPase"/>
</dbReference>
<feature type="domain" description="HTH cro/C1-type" evidence="2">
    <location>
        <begin position="22"/>
        <end position="80"/>
    </location>
</feature>
<evidence type="ECO:0000313" key="3">
    <source>
        <dbReference type="EMBL" id="TXK13080.1"/>
    </source>
</evidence>
<name>A0A5C8I4M3_9MICO</name>
<dbReference type="OrthoDB" id="7628974at2"/>
<evidence type="ECO:0000259" key="2">
    <source>
        <dbReference type="PROSITE" id="PS50943"/>
    </source>
</evidence>
<dbReference type="Pfam" id="PF13191">
    <property type="entry name" value="AAA_16"/>
    <property type="match status" value="1"/>
</dbReference>
<dbReference type="InterPro" id="IPR041664">
    <property type="entry name" value="AAA_16"/>
</dbReference>
<dbReference type="Gene3D" id="1.25.40.10">
    <property type="entry name" value="Tetratricopeptide repeat domain"/>
    <property type="match status" value="1"/>
</dbReference>
<dbReference type="Proteomes" id="UP000321034">
    <property type="component" value="Unassembled WGS sequence"/>
</dbReference>
<evidence type="ECO:0000256" key="1">
    <source>
        <dbReference type="PROSITE-ProRule" id="PRU00339"/>
    </source>
</evidence>
<dbReference type="SUPFAM" id="SSF48452">
    <property type="entry name" value="TPR-like"/>
    <property type="match status" value="1"/>
</dbReference>
<dbReference type="Gene3D" id="1.10.260.40">
    <property type="entry name" value="lambda repressor-like DNA-binding domains"/>
    <property type="match status" value="1"/>
</dbReference>
<dbReference type="PROSITE" id="PS50005">
    <property type="entry name" value="TPR"/>
    <property type="match status" value="1"/>
</dbReference>
<dbReference type="Pfam" id="PF13560">
    <property type="entry name" value="HTH_31"/>
    <property type="match status" value="1"/>
</dbReference>
<gene>
    <name evidence="3" type="ORF">FVP77_06535</name>
</gene>
<dbReference type="AlphaFoldDB" id="A0A5C8I4M3"/>
<sequence>MASRPQLERRTPVAQHPFGELLRRRRHYADLTLEHLAELAGVSTRTVSDIERGVSVGPQRRTVIALANALELADHDRAEFLGAARLGRLRTATNVSLSSIQPFRLPDFTGREAEMTALVSLLSSRTGEAASSVLVTGMAGVGKTTVALEAVHRATAGTSDVLFVNLHSPDTLPLFPLQVLQSLLRQKGPQEEHATMEGAFAAWRRVSAIEPLAVVLDNVTDEDQVRPVLATARPVVVALTSRRSLGGLEGCQRVVLATLPRADSIAFLARIIPEGQRARGDLAELAELCSDLPLALRIAGNRISSRPTWTVEDFVQRLRAHSSRLRHLVAGDLRVGSTFALSYEALSPRSRQVFRSLPLIVGSSFRADMVASIHGYDVETTDGILGELADLALLEPLSGDRYRMHDLLRIFAEERLGVSETPQEIEPGRARLRSWTLEKAREMALVDEEMDAAHEPGDVTLPSAREWLTTEADSWLDALRVAAATPTDSLDLVLGTAEALVQFAERWLSFPHWRTVARIAVTAAEQFGDEARLAKQLQMLSALELGLLDANPDIALEIARRARETAERAGAGDAATWALISIAWSETHRGESDAALRAARHALEEALEGGLVEPQVQSRYWIAIGLLDDDPEGALHQAAEMRTTIDDHESDLSLRQWSTLNNLSTAISAKVLIRLGRYSEAVEVANRMMDDAPFFPHEPDFLARAYRHRGFAHLGLGERENARSDLRRALDLVQEHERPDWWAAEIQDALDSLDRP</sequence>
<dbReference type="PRINTS" id="PR00364">
    <property type="entry name" value="DISEASERSIST"/>
</dbReference>
<dbReference type="PANTHER" id="PTHR47691">
    <property type="entry name" value="REGULATOR-RELATED"/>
    <property type="match status" value="1"/>
</dbReference>
<dbReference type="RefSeq" id="WP_147893763.1">
    <property type="nucleotide sequence ID" value="NZ_BAAANR010000001.1"/>
</dbReference>
<dbReference type="InterPro" id="IPR011990">
    <property type="entry name" value="TPR-like_helical_dom_sf"/>
</dbReference>
<protein>
    <submittedName>
        <fullName evidence="3">Helix-turn-helix domain-containing protein</fullName>
    </submittedName>
</protein>
<dbReference type="InterPro" id="IPR001387">
    <property type="entry name" value="Cro/C1-type_HTH"/>
</dbReference>
<dbReference type="Gene3D" id="3.40.50.300">
    <property type="entry name" value="P-loop containing nucleotide triphosphate hydrolases"/>
    <property type="match status" value="1"/>
</dbReference>
<dbReference type="InterPro" id="IPR010982">
    <property type="entry name" value="Lambda_DNA-bd_dom_sf"/>
</dbReference>
<keyword evidence="4" id="KW-1185">Reference proteome</keyword>
<dbReference type="SUPFAM" id="SSF52540">
    <property type="entry name" value="P-loop containing nucleoside triphosphate hydrolases"/>
    <property type="match status" value="1"/>
</dbReference>
<dbReference type="SMART" id="SM00530">
    <property type="entry name" value="HTH_XRE"/>
    <property type="match status" value="1"/>
</dbReference>
<dbReference type="CDD" id="cd00093">
    <property type="entry name" value="HTH_XRE"/>
    <property type="match status" value="1"/>
</dbReference>
<comment type="caution">
    <text evidence="3">The sequence shown here is derived from an EMBL/GenBank/DDBJ whole genome shotgun (WGS) entry which is preliminary data.</text>
</comment>